<dbReference type="AlphaFoldDB" id="A0A1C6RXE4"/>
<name>A0A1C6RXE4_9ACTN</name>
<evidence type="ECO:0000313" key="5">
    <source>
        <dbReference type="EMBL" id="SCL21815.1"/>
    </source>
</evidence>
<dbReference type="Pfam" id="PF00908">
    <property type="entry name" value="dTDP_sugar_isom"/>
    <property type="match status" value="1"/>
</dbReference>
<feature type="active site" description="Proton acceptor" evidence="2">
    <location>
        <position position="78"/>
    </location>
</feature>
<feature type="compositionally biased region" description="Low complexity" evidence="4">
    <location>
        <begin position="220"/>
        <end position="242"/>
    </location>
</feature>
<dbReference type="STRING" id="145857.GA0070616_2396"/>
<dbReference type="GO" id="GO:0008830">
    <property type="term" value="F:dTDP-4-dehydrorhamnose 3,5-epimerase activity"/>
    <property type="evidence" value="ECO:0007669"/>
    <property type="project" value="InterPro"/>
</dbReference>
<dbReference type="PANTHER" id="PTHR21047">
    <property type="entry name" value="DTDP-6-DEOXY-D-GLUCOSE-3,5 EPIMERASE"/>
    <property type="match status" value="1"/>
</dbReference>
<dbReference type="InterPro" id="IPR000888">
    <property type="entry name" value="RmlC-like"/>
</dbReference>
<dbReference type="InterPro" id="IPR014710">
    <property type="entry name" value="RmlC-like_jellyroll"/>
</dbReference>
<feature type="region of interest" description="Disordered" evidence="4">
    <location>
        <begin position="217"/>
        <end position="242"/>
    </location>
</feature>
<dbReference type="EMBL" id="FMHT01000003">
    <property type="protein sequence ID" value="SCL21815.1"/>
    <property type="molecule type" value="Genomic_DNA"/>
</dbReference>
<dbReference type="Proteomes" id="UP000199699">
    <property type="component" value="Unassembled WGS sequence"/>
</dbReference>
<dbReference type="GO" id="GO:0000271">
    <property type="term" value="P:polysaccharide biosynthetic process"/>
    <property type="evidence" value="ECO:0007669"/>
    <property type="project" value="TreeGrafter"/>
</dbReference>
<dbReference type="GO" id="GO:0019305">
    <property type="term" value="P:dTDP-rhamnose biosynthetic process"/>
    <property type="evidence" value="ECO:0007669"/>
    <property type="project" value="TreeGrafter"/>
</dbReference>
<organism evidence="5 6">
    <name type="scientific">Micromonospora nigra</name>
    <dbReference type="NCBI Taxonomy" id="145857"/>
    <lineage>
        <taxon>Bacteria</taxon>
        <taxon>Bacillati</taxon>
        <taxon>Actinomycetota</taxon>
        <taxon>Actinomycetes</taxon>
        <taxon>Micromonosporales</taxon>
        <taxon>Micromonosporaceae</taxon>
        <taxon>Micromonospora</taxon>
    </lineage>
</organism>
<dbReference type="SUPFAM" id="SSF51182">
    <property type="entry name" value="RmlC-like cupins"/>
    <property type="match status" value="1"/>
</dbReference>
<evidence type="ECO:0000313" key="6">
    <source>
        <dbReference type="Proteomes" id="UP000199699"/>
    </source>
</evidence>
<evidence type="ECO:0000256" key="4">
    <source>
        <dbReference type="SAM" id="MobiDB-lite"/>
    </source>
</evidence>
<protein>
    <submittedName>
        <fullName evidence="5">dTDP-4-dehydrorhamnose 3,5-epimerase</fullName>
    </submittedName>
</protein>
<dbReference type="GO" id="GO:0005829">
    <property type="term" value="C:cytosol"/>
    <property type="evidence" value="ECO:0007669"/>
    <property type="project" value="TreeGrafter"/>
</dbReference>
<gene>
    <name evidence="5" type="ORF">GA0070616_2396</name>
</gene>
<keyword evidence="6" id="KW-1185">Reference proteome</keyword>
<accession>A0A1C6RXE4</accession>
<dbReference type="CDD" id="cd00438">
    <property type="entry name" value="cupin_RmlC"/>
    <property type="match status" value="1"/>
</dbReference>
<reference evidence="5 6" key="1">
    <citation type="submission" date="2016-06" db="EMBL/GenBank/DDBJ databases">
        <authorList>
            <person name="Kjaerup R.B."/>
            <person name="Dalgaard T.S."/>
            <person name="Juul-Madsen H.R."/>
        </authorList>
    </citation>
    <scope>NUCLEOTIDE SEQUENCE [LARGE SCALE GENOMIC DNA]</scope>
    <source>
        <strain evidence="5 6">DSM 43818</strain>
    </source>
</reference>
<feature type="active site" description="Proton donor" evidence="2">
    <location>
        <position position="148"/>
    </location>
</feature>
<evidence type="ECO:0000256" key="2">
    <source>
        <dbReference type="PIRSR" id="PIRSR600888-1"/>
    </source>
</evidence>
<proteinExistence type="inferred from homology"/>
<dbReference type="InterPro" id="IPR011051">
    <property type="entry name" value="RmlC_Cupin_sf"/>
</dbReference>
<dbReference type="Gene3D" id="2.60.120.10">
    <property type="entry name" value="Jelly Rolls"/>
    <property type="match status" value="1"/>
</dbReference>
<comment type="similarity">
    <text evidence="1">Belongs to the dTDP-4-dehydrorhamnose 3,5-epimerase family.</text>
</comment>
<feature type="site" description="Participates in a stacking interaction with the thymidine ring of dTDP-4-oxo-6-deoxyglucose" evidence="3">
    <location>
        <position position="154"/>
    </location>
</feature>
<sequence>MSNVPGTSSAALTIGSMTVRPLDISGAFLLSSRSFTDERGAFFEVYREDLLTEVLGYAPKILQTNYSTSHSNVLRGIHGASVPPGLAKLVTCVRGLMLDFVIDIRTGSPTFGKWDMIVLNGHGASSVYVEEGLGHAFVALVDDTCVQYQLSELYRPQEVVTVHPLDPEIGLPLRLPTAPLMSDRDAAAPTLREAAELGLLPSYEACMALRATRTELTDGSGASARDASRRSAVMRARAAAHT</sequence>
<evidence type="ECO:0000256" key="1">
    <source>
        <dbReference type="ARBA" id="ARBA00010154"/>
    </source>
</evidence>
<evidence type="ECO:0000256" key="3">
    <source>
        <dbReference type="PIRSR" id="PIRSR600888-3"/>
    </source>
</evidence>
<dbReference type="PANTHER" id="PTHR21047:SF2">
    <property type="entry name" value="THYMIDINE DIPHOSPHO-4-KETO-RHAMNOSE 3,5-EPIMERASE"/>
    <property type="match status" value="1"/>
</dbReference>